<feature type="region of interest" description="Disordered" evidence="1">
    <location>
        <begin position="19"/>
        <end position="47"/>
    </location>
</feature>
<dbReference type="AlphaFoldDB" id="A0AAV5T756"/>
<keyword evidence="3" id="KW-1185">Reference proteome</keyword>
<proteinExistence type="predicted"/>
<accession>A0AAV5T756</accession>
<organism evidence="2 3">
    <name type="scientific">Pristionchus entomophagus</name>
    <dbReference type="NCBI Taxonomy" id="358040"/>
    <lineage>
        <taxon>Eukaryota</taxon>
        <taxon>Metazoa</taxon>
        <taxon>Ecdysozoa</taxon>
        <taxon>Nematoda</taxon>
        <taxon>Chromadorea</taxon>
        <taxon>Rhabditida</taxon>
        <taxon>Rhabditina</taxon>
        <taxon>Diplogasteromorpha</taxon>
        <taxon>Diplogasteroidea</taxon>
        <taxon>Neodiplogasteridae</taxon>
        <taxon>Pristionchus</taxon>
    </lineage>
</organism>
<comment type="caution">
    <text evidence="2">The sequence shown here is derived from an EMBL/GenBank/DDBJ whole genome shotgun (WGS) entry which is preliminary data.</text>
</comment>
<dbReference type="Proteomes" id="UP001432027">
    <property type="component" value="Unassembled WGS sequence"/>
</dbReference>
<protein>
    <submittedName>
        <fullName evidence="2">Uncharacterized protein</fullName>
    </submittedName>
</protein>
<dbReference type="Gene3D" id="1.10.510.10">
    <property type="entry name" value="Transferase(Phosphotransferase) domain 1"/>
    <property type="match status" value="1"/>
</dbReference>
<evidence type="ECO:0000313" key="2">
    <source>
        <dbReference type="EMBL" id="GMS91366.1"/>
    </source>
</evidence>
<name>A0AAV5T756_9BILA</name>
<dbReference type="EMBL" id="BTSX01000003">
    <property type="protein sequence ID" value="GMS91366.1"/>
    <property type="molecule type" value="Genomic_DNA"/>
</dbReference>
<evidence type="ECO:0000313" key="3">
    <source>
        <dbReference type="Proteomes" id="UP001432027"/>
    </source>
</evidence>
<reference evidence="2" key="1">
    <citation type="submission" date="2023-10" db="EMBL/GenBank/DDBJ databases">
        <title>Genome assembly of Pristionchus species.</title>
        <authorList>
            <person name="Yoshida K."/>
            <person name="Sommer R.J."/>
        </authorList>
    </citation>
    <scope>NUCLEOTIDE SEQUENCE</scope>
    <source>
        <strain evidence="2">RS0144</strain>
    </source>
</reference>
<gene>
    <name evidence="2" type="ORF">PENTCL1PPCAC_13541</name>
</gene>
<feature type="non-terminal residue" evidence="2">
    <location>
        <position position="1"/>
    </location>
</feature>
<sequence>GSSMLITEPMSVNLPSFKNEFAPSHTEDRDSTAAGVAVSKPPDAPHLRTNAVVFVPGRVSHPSRAPVPENRNDQHTFEEMEGVGLVRIEHMNVVNPLGAGRAQFGHEQSLYLATSARDGVHYVLRRLHSFRPINDCDVARV</sequence>
<evidence type="ECO:0000256" key="1">
    <source>
        <dbReference type="SAM" id="MobiDB-lite"/>
    </source>
</evidence>